<dbReference type="Proteomes" id="UP001162060">
    <property type="component" value="Unassembled WGS sequence"/>
</dbReference>
<reference evidence="1" key="1">
    <citation type="submission" date="2024-01" db="EMBL/GenBank/DDBJ databases">
        <authorList>
            <person name="Webb A."/>
        </authorList>
    </citation>
    <scope>NUCLEOTIDE SEQUENCE</scope>
    <source>
        <strain evidence="1">Pm1</strain>
    </source>
</reference>
<name>A0AAV1V7N6_9STRA</name>
<gene>
    <name evidence="1" type="ORF">PM001_LOCUS27447</name>
</gene>
<protein>
    <submittedName>
        <fullName evidence="1">Uncharacterized protein</fullName>
    </submittedName>
</protein>
<accession>A0AAV1V7N6</accession>
<evidence type="ECO:0000313" key="1">
    <source>
        <dbReference type="EMBL" id="CAK7942297.1"/>
    </source>
</evidence>
<sequence length="48" mass="5165">MYDADDVAAATSSRSCPMLVMGLVEALLHDPAVDTVLGYRCRGIEVHD</sequence>
<proteinExistence type="predicted"/>
<comment type="caution">
    <text evidence="1">The sequence shown here is derived from an EMBL/GenBank/DDBJ whole genome shotgun (WGS) entry which is preliminary data.</text>
</comment>
<evidence type="ECO:0000313" key="2">
    <source>
        <dbReference type="Proteomes" id="UP001162060"/>
    </source>
</evidence>
<dbReference type="EMBL" id="CAKLBY020000270">
    <property type="protein sequence ID" value="CAK7942297.1"/>
    <property type="molecule type" value="Genomic_DNA"/>
</dbReference>
<organism evidence="1 2">
    <name type="scientific">Peronospora matthiolae</name>
    <dbReference type="NCBI Taxonomy" id="2874970"/>
    <lineage>
        <taxon>Eukaryota</taxon>
        <taxon>Sar</taxon>
        <taxon>Stramenopiles</taxon>
        <taxon>Oomycota</taxon>
        <taxon>Peronosporomycetes</taxon>
        <taxon>Peronosporales</taxon>
        <taxon>Peronosporaceae</taxon>
        <taxon>Peronospora</taxon>
    </lineage>
</organism>
<dbReference type="AlphaFoldDB" id="A0AAV1V7N6"/>